<evidence type="ECO:0000313" key="6">
    <source>
        <dbReference type="Proteomes" id="UP000555103"/>
    </source>
</evidence>
<dbReference type="PANTHER" id="PTHR40055:SF1">
    <property type="entry name" value="TRANSCRIPTIONAL REGULATOR YGIV-RELATED"/>
    <property type="match status" value="1"/>
</dbReference>
<dbReference type="Proteomes" id="UP000555103">
    <property type="component" value="Unassembled WGS sequence"/>
</dbReference>
<organism evidence="5 6">
    <name type="scientific">Dysgonomonas hofstadii</name>
    <dbReference type="NCBI Taxonomy" id="637886"/>
    <lineage>
        <taxon>Bacteria</taxon>
        <taxon>Pseudomonadati</taxon>
        <taxon>Bacteroidota</taxon>
        <taxon>Bacteroidia</taxon>
        <taxon>Bacteroidales</taxon>
        <taxon>Dysgonomonadaceae</taxon>
        <taxon>Dysgonomonas</taxon>
    </lineage>
</organism>
<evidence type="ECO:0000256" key="1">
    <source>
        <dbReference type="ARBA" id="ARBA00023015"/>
    </source>
</evidence>
<dbReference type="PANTHER" id="PTHR40055">
    <property type="entry name" value="TRANSCRIPTIONAL REGULATOR YGIV-RELATED"/>
    <property type="match status" value="1"/>
</dbReference>
<evidence type="ECO:0000259" key="4">
    <source>
        <dbReference type="PROSITE" id="PS01124"/>
    </source>
</evidence>
<dbReference type="InterPro" id="IPR011256">
    <property type="entry name" value="Reg_factor_effector_dom_sf"/>
</dbReference>
<dbReference type="InterPro" id="IPR018062">
    <property type="entry name" value="HTH_AraC-typ_CS"/>
</dbReference>
<dbReference type="SMART" id="SM00871">
    <property type="entry name" value="AraC_E_bind"/>
    <property type="match status" value="1"/>
</dbReference>
<dbReference type="InterPro" id="IPR050908">
    <property type="entry name" value="SmbC-like"/>
</dbReference>
<dbReference type="PROSITE" id="PS00041">
    <property type="entry name" value="HTH_ARAC_FAMILY_1"/>
    <property type="match status" value="1"/>
</dbReference>
<dbReference type="AlphaFoldDB" id="A0A840CPC4"/>
<accession>A0A840CPC4</accession>
<dbReference type="Gene3D" id="1.10.10.60">
    <property type="entry name" value="Homeodomain-like"/>
    <property type="match status" value="2"/>
</dbReference>
<dbReference type="GO" id="GO:0043565">
    <property type="term" value="F:sequence-specific DNA binding"/>
    <property type="evidence" value="ECO:0007669"/>
    <property type="project" value="InterPro"/>
</dbReference>
<protein>
    <submittedName>
        <fullName evidence="5">AraC family transcriptional regulator</fullName>
    </submittedName>
</protein>
<keyword evidence="2" id="KW-0238">DNA-binding</keyword>
<reference evidence="5 6" key="1">
    <citation type="submission" date="2020-08" db="EMBL/GenBank/DDBJ databases">
        <title>Genomic Encyclopedia of Type Strains, Phase IV (KMG-IV): sequencing the most valuable type-strain genomes for metagenomic binning, comparative biology and taxonomic classification.</title>
        <authorList>
            <person name="Goeker M."/>
        </authorList>
    </citation>
    <scope>NUCLEOTIDE SEQUENCE [LARGE SCALE GENOMIC DNA]</scope>
    <source>
        <strain evidence="5 6">DSM 104969</strain>
    </source>
</reference>
<dbReference type="InterPro" id="IPR029442">
    <property type="entry name" value="GyrI-like"/>
</dbReference>
<keyword evidence="1" id="KW-0805">Transcription regulation</keyword>
<sequence length="287" mass="33194">MMEQKTMTKEEYAKRINMVVEHIGRNLDREINLDELAEVSKFSIYHFHRIFRGIVGESVGAFVVRMRVETAARLLRYTILPVHDIAYNVGYNVPSSLTKVFRQFYGISPIEYRNNKNHTIMKPLQINSDVKLKSPRIIEAEPKKAIYVRLQGNYQTMDYCGAYGKLWAFVKEHKLYTAGIEHLTASYDDPKVTDTDKLRTDVCLVVHKPVEPKGEVGVRNIAGGKFAVFTYVGPYSDLYTVFNSIYGKWLPESGYQLRMEQGFEKYLNNPDNTPEEKLKTEIYIPIE</sequence>
<dbReference type="InterPro" id="IPR018060">
    <property type="entry name" value="HTH_AraC"/>
</dbReference>
<dbReference type="SUPFAM" id="SSF46689">
    <property type="entry name" value="Homeodomain-like"/>
    <property type="match status" value="2"/>
</dbReference>
<gene>
    <name evidence="5" type="ORF">GGR21_003871</name>
</gene>
<dbReference type="InterPro" id="IPR009057">
    <property type="entry name" value="Homeodomain-like_sf"/>
</dbReference>
<evidence type="ECO:0000313" key="5">
    <source>
        <dbReference type="EMBL" id="MBB4037947.1"/>
    </source>
</evidence>
<dbReference type="InterPro" id="IPR010499">
    <property type="entry name" value="AraC_E-bd"/>
</dbReference>
<feature type="domain" description="HTH araC/xylS-type" evidence="4">
    <location>
        <begin position="17"/>
        <end position="115"/>
    </location>
</feature>
<evidence type="ECO:0000256" key="3">
    <source>
        <dbReference type="ARBA" id="ARBA00023163"/>
    </source>
</evidence>
<dbReference type="GO" id="GO:0003700">
    <property type="term" value="F:DNA-binding transcription factor activity"/>
    <property type="evidence" value="ECO:0007669"/>
    <property type="project" value="InterPro"/>
</dbReference>
<dbReference type="Gene3D" id="3.20.80.10">
    <property type="entry name" value="Regulatory factor, effector binding domain"/>
    <property type="match status" value="1"/>
</dbReference>
<dbReference type="PROSITE" id="PS01124">
    <property type="entry name" value="HTH_ARAC_FAMILY_2"/>
    <property type="match status" value="1"/>
</dbReference>
<keyword evidence="6" id="KW-1185">Reference proteome</keyword>
<dbReference type="Pfam" id="PF12833">
    <property type="entry name" value="HTH_18"/>
    <property type="match status" value="1"/>
</dbReference>
<dbReference type="SUPFAM" id="SSF55136">
    <property type="entry name" value="Probable bacterial effector-binding domain"/>
    <property type="match status" value="1"/>
</dbReference>
<proteinExistence type="predicted"/>
<comment type="caution">
    <text evidence="5">The sequence shown here is derived from an EMBL/GenBank/DDBJ whole genome shotgun (WGS) entry which is preliminary data.</text>
</comment>
<dbReference type="Pfam" id="PF06445">
    <property type="entry name" value="GyrI-like"/>
    <property type="match status" value="1"/>
</dbReference>
<keyword evidence="3" id="KW-0804">Transcription</keyword>
<name>A0A840CPC4_9BACT</name>
<dbReference type="SMART" id="SM00342">
    <property type="entry name" value="HTH_ARAC"/>
    <property type="match status" value="1"/>
</dbReference>
<evidence type="ECO:0000256" key="2">
    <source>
        <dbReference type="ARBA" id="ARBA00023125"/>
    </source>
</evidence>
<dbReference type="EMBL" id="JACIEP010000019">
    <property type="protein sequence ID" value="MBB4037947.1"/>
    <property type="molecule type" value="Genomic_DNA"/>
</dbReference>